<dbReference type="GeneID" id="36598758"/>
<dbReference type="RefSeq" id="XP_024749050.1">
    <property type="nucleotide sequence ID" value="XM_024890640.1"/>
</dbReference>
<gene>
    <name evidence="2" type="ORF">BBK36DRAFT_1119967</name>
</gene>
<feature type="compositionally biased region" description="Polar residues" evidence="1">
    <location>
        <begin position="139"/>
        <end position="151"/>
    </location>
</feature>
<dbReference type="Pfam" id="PF04749">
    <property type="entry name" value="PLAC8"/>
    <property type="match status" value="1"/>
</dbReference>
<dbReference type="InterPro" id="IPR006461">
    <property type="entry name" value="PLAC_motif_containing"/>
</dbReference>
<evidence type="ECO:0000313" key="2">
    <source>
        <dbReference type="EMBL" id="PTB65730.1"/>
    </source>
</evidence>
<reference evidence="3" key="1">
    <citation type="submission" date="2016-07" db="EMBL/GenBank/DDBJ databases">
        <title>Multiple horizontal gene transfer events from other fungi enriched the ability of initially mycotrophic Trichoderma (Ascomycota) to feed on dead plant biomass.</title>
        <authorList>
            <consortium name="DOE Joint Genome Institute"/>
            <person name="Atanasova L."/>
            <person name="Chenthamara K."/>
            <person name="Zhang J."/>
            <person name="Grujic M."/>
            <person name="Henrissat B."/>
            <person name="Kuo A."/>
            <person name="Aerts A."/>
            <person name="Salamov A."/>
            <person name="Lipzen A."/>
            <person name="Labutti K."/>
            <person name="Barry K."/>
            <person name="Miao Y."/>
            <person name="Rahimi M.J."/>
            <person name="Shen Q."/>
            <person name="Grigoriev I.V."/>
            <person name="Kubicek C.P."/>
            <person name="Druzhinina I.S."/>
        </authorList>
    </citation>
    <scope>NUCLEOTIDE SEQUENCE [LARGE SCALE GENOMIC DNA]</scope>
    <source>
        <strain evidence="3">TUCIM 6016</strain>
    </source>
</reference>
<evidence type="ECO:0000313" key="3">
    <source>
        <dbReference type="Proteomes" id="UP000241546"/>
    </source>
</evidence>
<feature type="region of interest" description="Disordered" evidence="1">
    <location>
        <begin position="127"/>
        <end position="151"/>
    </location>
</feature>
<keyword evidence="3" id="KW-1185">Reference proteome</keyword>
<protein>
    <submittedName>
        <fullName evidence="2">PLAC8-domain-containing protein</fullName>
    </submittedName>
</protein>
<organism evidence="2 3">
    <name type="scientific">Trichoderma citrinoviride</name>
    <dbReference type="NCBI Taxonomy" id="58853"/>
    <lineage>
        <taxon>Eukaryota</taxon>
        <taxon>Fungi</taxon>
        <taxon>Dikarya</taxon>
        <taxon>Ascomycota</taxon>
        <taxon>Pezizomycotina</taxon>
        <taxon>Sordariomycetes</taxon>
        <taxon>Hypocreomycetidae</taxon>
        <taxon>Hypocreales</taxon>
        <taxon>Hypocreaceae</taxon>
        <taxon>Trichoderma</taxon>
    </lineage>
</organism>
<dbReference type="PANTHER" id="PTHR15907">
    <property type="entry name" value="DUF614 FAMILY PROTEIN-RELATED"/>
    <property type="match status" value="1"/>
</dbReference>
<accession>A0A2T4B8U5</accession>
<dbReference type="NCBIfam" id="TIGR01571">
    <property type="entry name" value="A_thal_Cys_rich"/>
    <property type="match status" value="1"/>
</dbReference>
<proteinExistence type="predicted"/>
<evidence type="ECO:0000256" key="1">
    <source>
        <dbReference type="SAM" id="MobiDB-lite"/>
    </source>
</evidence>
<name>A0A2T4B8U5_9HYPO</name>
<dbReference type="OrthoDB" id="1045822at2759"/>
<dbReference type="AlphaFoldDB" id="A0A2T4B8U5"/>
<dbReference type="Proteomes" id="UP000241546">
    <property type="component" value="Unassembled WGS sequence"/>
</dbReference>
<sequence>MSSKEDTKSNDTTWAHGLFDCCSPAGLCCLTCFLPCITYGKAQHRMRHGNLEDYSCCNASCIVYALLVHCGLGCIPTTMQRGDIRDKYGLKGGCFGDFCKSCWCTCCTLMQHEKELEQRQALLKGSAEPYQPNGGMVYSDQTQQNDNPGYA</sequence>
<dbReference type="EMBL" id="KZ680214">
    <property type="protein sequence ID" value="PTB65730.1"/>
    <property type="molecule type" value="Genomic_DNA"/>
</dbReference>